<keyword evidence="3" id="KW-1185">Reference proteome</keyword>
<proteinExistence type="inferred from homology"/>
<protein>
    <recommendedName>
        <fullName evidence="1">Chaperone NapD</fullName>
    </recommendedName>
    <alternativeName>
        <fullName evidence="1">NapA signal peptide-binding chaperone NapD</fullName>
    </alternativeName>
</protein>
<dbReference type="OrthoDB" id="5355541at2"/>
<name>A0A381DL61_9BACT</name>
<reference evidence="2 3" key="1">
    <citation type="submission" date="2018-06" db="EMBL/GenBank/DDBJ databases">
        <authorList>
            <consortium name="Pathogen Informatics"/>
            <person name="Doyle S."/>
        </authorList>
    </citation>
    <scope>NUCLEOTIDE SEQUENCE [LARGE SCALE GENOMIC DNA]</scope>
    <source>
        <strain evidence="2 3">NCTC12475</strain>
    </source>
</reference>
<dbReference type="Gene3D" id="3.30.70.920">
    <property type="match status" value="1"/>
</dbReference>
<evidence type="ECO:0000313" key="3">
    <source>
        <dbReference type="Proteomes" id="UP000254920"/>
    </source>
</evidence>
<dbReference type="AlphaFoldDB" id="A0A381DL61"/>
<comment type="function">
    <text evidence="1">Chaperone for NapA, the catalytic subunit of the periplasmic nitrate reductase. It binds directly and specifically to the twin-arginine signal peptide of NapA, preventing premature interaction with the Tat translocase and premature export.</text>
</comment>
<dbReference type="EMBL" id="UFVD01000001">
    <property type="protein sequence ID" value="SUX11442.1"/>
    <property type="molecule type" value="Genomic_DNA"/>
</dbReference>
<keyword evidence="1" id="KW-0963">Cytoplasm</keyword>
<dbReference type="HAMAP" id="MF_02200">
    <property type="entry name" value="NapD"/>
    <property type="match status" value="1"/>
</dbReference>
<accession>A0A381DL61</accession>
<dbReference type="InterPro" id="IPR005623">
    <property type="entry name" value="Chaperone_NapD_NO3_reduct"/>
</dbReference>
<dbReference type="Proteomes" id="UP000254920">
    <property type="component" value="Unassembled WGS sequence"/>
</dbReference>
<dbReference type="RefSeq" id="WP_089182169.1">
    <property type="nucleotide sequence ID" value="NZ_CP043427.1"/>
</dbReference>
<evidence type="ECO:0000256" key="1">
    <source>
        <dbReference type="HAMAP-Rule" id="MF_02200"/>
    </source>
</evidence>
<dbReference type="GO" id="GO:0005048">
    <property type="term" value="F:signal sequence binding"/>
    <property type="evidence" value="ECO:0007669"/>
    <property type="project" value="UniProtKB-UniRule"/>
</dbReference>
<dbReference type="STRING" id="32024.GCA_000788295_00798"/>
<sequence length="108" mass="12326">MNISSVVVNVKENFTQQVKKMISDLKGCEIVASNDDKIVVLITALNLDDELKKFKSIEHLKYVNSVSMVYSYQEDIKEDLSQSLIDSFLNDEIDAKNIKYSGDLYKNI</sequence>
<dbReference type="GO" id="GO:0005737">
    <property type="term" value="C:cytoplasm"/>
    <property type="evidence" value="ECO:0007669"/>
    <property type="project" value="UniProtKB-SubCell"/>
</dbReference>
<dbReference type="Pfam" id="PF03927">
    <property type="entry name" value="NapD"/>
    <property type="match status" value="1"/>
</dbReference>
<dbReference type="GeneID" id="93090307"/>
<dbReference type="GO" id="GO:0051224">
    <property type="term" value="P:negative regulation of protein transport"/>
    <property type="evidence" value="ECO:0007669"/>
    <property type="project" value="UniProtKB-UniRule"/>
</dbReference>
<gene>
    <name evidence="1" type="primary">napD</name>
    <name evidence="2" type="ORF">NCTC12475_01667</name>
</gene>
<comment type="similarity">
    <text evidence="1">Belongs to the NapD family.</text>
</comment>
<comment type="subunit">
    <text evidence="1">Interacts with the cytoplasmic NapA precursor.</text>
</comment>
<evidence type="ECO:0000313" key="2">
    <source>
        <dbReference type="EMBL" id="SUX11442.1"/>
    </source>
</evidence>
<organism evidence="2 3">
    <name type="scientific">Campylobacter sputorum subsp. sputorum</name>
    <dbReference type="NCBI Taxonomy" id="32024"/>
    <lineage>
        <taxon>Bacteria</taxon>
        <taxon>Pseudomonadati</taxon>
        <taxon>Campylobacterota</taxon>
        <taxon>Epsilonproteobacteria</taxon>
        <taxon>Campylobacterales</taxon>
        <taxon>Campylobacteraceae</taxon>
        <taxon>Campylobacter</taxon>
    </lineage>
</organism>
<comment type="subcellular location">
    <subcellularLocation>
        <location evidence="1">Cytoplasm</location>
    </subcellularLocation>
</comment>
<keyword evidence="1" id="KW-0143">Chaperone</keyword>